<protein>
    <submittedName>
        <fullName evidence="2">Uncharacterized protein</fullName>
    </submittedName>
</protein>
<sequence>MILGVLSVPTPVPIGFVLFAVGLYLAARGSKRARRSVKHLRRQVPLLSRGLNSIKHRLPPRLQAFIERSDPDPQS</sequence>
<keyword evidence="1" id="KW-0812">Transmembrane</keyword>
<dbReference type="EMBL" id="PIUM01000005">
    <property type="protein sequence ID" value="PKU25349.1"/>
    <property type="molecule type" value="Genomic_DNA"/>
</dbReference>
<organism evidence="2 3">
    <name type="scientific">Telmatospirillum siberiense</name>
    <dbReference type="NCBI Taxonomy" id="382514"/>
    <lineage>
        <taxon>Bacteria</taxon>
        <taxon>Pseudomonadati</taxon>
        <taxon>Pseudomonadota</taxon>
        <taxon>Alphaproteobacteria</taxon>
        <taxon>Rhodospirillales</taxon>
        <taxon>Rhodospirillaceae</taxon>
        <taxon>Telmatospirillum</taxon>
    </lineage>
</organism>
<gene>
    <name evidence="2" type="ORF">CWS72_07055</name>
</gene>
<dbReference type="Proteomes" id="UP000233293">
    <property type="component" value="Unassembled WGS sequence"/>
</dbReference>
<keyword evidence="1" id="KW-1133">Transmembrane helix</keyword>
<feature type="transmembrane region" description="Helical" evidence="1">
    <location>
        <begin position="6"/>
        <end position="26"/>
    </location>
</feature>
<dbReference type="AlphaFoldDB" id="A0A2N3PY78"/>
<keyword evidence="3" id="KW-1185">Reference proteome</keyword>
<reference evidence="3" key="1">
    <citation type="submission" date="2017-12" db="EMBL/GenBank/DDBJ databases">
        <title>Draft genome sequence of Telmatospirillum siberiense 26-4b1T, an acidotolerant peatland alphaproteobacterium potentially involved in sulfur cycling.</title>
        <authorList>
            <person name="Hausmann B."/>
            <person name="Pjevac P."/>
            <person name="Schreck K."/>
            <person name="Herbold C.W."/>
            <person name="Daims H."/>
            <person name="Wagner M."/>
            <person name="Pester M."/>
            <person name="Loy A."/>
        </authorList>
    </citation>
    <scope>NUCLEOTIDE SEQUENCE [LARGE SCALE GENOMIC DNA]</scope>
    <source>
        <strain evidence="3">26-4b1</strain>
    </source>
</reference>
<proteinExistence type="predicted"/>
<accession>A0A2N3PY78</accession>
<name>A0A2N3PY78_9PROT</name>
<comment type="caution">
    <text evidence="2">The sequence shown here is derived from an EMBL/GenBank/DDBJ whole genome shotgun (WGS) entry which is preliminary data.</text>
</comment>
<evidence type="ECO:0000313" key="3">
    <source>
        <dbReference type="Proteomes" id="UP000233293"/>
    </source>
</evidence>
<evidence type="ECO:0000256" key="1">
    <source>
        <dbReference type="SAM" id="Phobius"/>
    </source>
</evidence>
<evidence type="ECO:0000313" key="2">
    <source>
        <dbReference type="EMBL" id="PKU25349.1"/>
    </source>
</evidence>
<keyword evidence="1" id="KW-0472">Membrane</keyword>